<gene>
    <name evidence="1" type="ORF">PS631_02224</name>
</gene>
<dbReference type="EMBL" id="CABVHF010000005">
    <property type="protein sequence ID" value="VVM78897.1"/>
    <property type="molecule type" value="Genomic_DNA"/>
</dbReference>
<accession>A0A5E6SEA0</accession>
<protein>
    <recommendedName>
        <fullName evidence="3">Type IV secretion protein Rhs</fullName>
    </recommendedName>
</protein>
<evidence type="ECO:0000313" key="2">
    <source>
        <dbReference type="Proteomes" id="UP000399692"/>
    </source>
</evidence>
<dbReference type="AlphaFoldDB" id="A0A5E6SEA0"/>
<proteinExistence type="predicted"/>
<name>A0A5E6SEA0_PSEFL</name>
<evidence type="ECO:0008006" key="3">
    <source>
        <dbReference type="Google" id="ProtNLM"/>
    </source>
</evidence>
<dbReference type="PANTHER" id="PTHR33840:SF1">
    <property type="entry name" value="TLE1 PHOSPHOLIPASE DOMAIN-CONTAINING PROTEIN"/>
    <property type="match status" value="1"/>
</dbReference>
<dbReference type="Proteomes" id="UP000399692">
    <property type="component" value="Unassembled WGS sequence"/>
</dbReference>
<sequence length="429" mass="46185">MATEHEPTTLRIGVFFDGTGNNRSNAVKGDEPVPEQATGSYASALSNIALLYDAYPVARGFLSLYVEGPGTLQGKPDSDIGWYTGSGGTGVRQRLGQAALALAAKLQAWRQSHPSVQLQALKFDLFGFSRGAAGARAFANDLGKGTQSLLAQACDFSPCLGWEQGVAIDFIGLFDTVGAIVEPLKFNFTSTNGDYGQLHLALAPGVAGKVIQLVAADEHRYNYPLVATGNDLRLPGAHADLGGGYLQVSREKIDLSRVQTSDLNADADPLDSEAYAAALALAADYTDVPGLTPQVRVWEARPGLLGHRKTVNAVLHREREVHGHLSRVYLRIMHALAVDSQVPMQPLSAPSPGWELPQDLLVIAGKLEDFALGRSSEIGLTETERHLLYRKYVHTTANWEAFTACGFLPDDLVYLNRPADEGRLVEPNV</sequence>
<dbReference type="OrthoDB" id="4378831at2"/>
<evidence type="ECO:0000313" key="1">
    <source>
        <dbReference type="EMBL" id="VVM78897.1"/>
    </source>
</evidence>
<dbReference type="PANTHER" id="PTHR33840">
    <property type="match status" value="1"/>
</dbReference>
<dbReference type="RefSeq" id="WP_150570229.1">
    <property type="nucleotide sequence ID" value="NZ_CABVHF010000005.1"/>
</dbReference>
<organism evidence="1 2">
    <name type="scientific">Pseudomonas fluorescens</name>
    <dbReference type="NCBI Taxonomy" id="294"/>
    <lineage>
        <taxon>Bacteria</taxon>
        <taxon>Pseudomonadati</taxon>
        <taxon>Pseudomonadota</taxon>
        <taxon>Gammaproteobacteria</taxon>
        <taxon>Pseudomonadales</taxon>
        <taxon>Pseudomonadaceae</taxon>
        <taxon>Pseudomonas</taxon>
    </lineage>
</organism>
<reference evidence="1 2" key="1">
    <citation type="submission" date="2019-09" db="EMBL/GenBank/DDBJ databases">
        <authorList>
            <person name="Chandra G."/>
            <person name="Truman W A."/>
        </authorList>
    </citation>
    <scope>NUCLEOTIDE SEQUENCE [LARGE SCALE GENOMIC DNA]</scope>
    <source>
        <strain evidence="1">PS631</strain>
    </source>
</reference>